<organism evidence="3 4">
    <name type="scientific">Cucurbita argyrosperma subsp. sororia</name>
    <dbReference type="NCBI Taxonomy" id="37648"/>
    <lineage>
        <taxon>Eukaryota</taxon>
        <taxon>Viridiplantae</taxon>
        <taxon>Streptophyta</taxon>
        <taxon>Embryophyta</taxon>
        <taxon>Tracheophyta</taxon>
        <taxon>Spermatophyta</taxon>
        <taxon>Magnoliopsida</taxon>
        <taxon>eudicotyledons</taxon>
        <taxon>Gunneridae</taxon>
        <taxon>Pentapetalae</taxon>
        <taxon>rosids</taxon>
        <taxon>fabids</taxon>
        <taxon>Cucurbitales</taxon>
        <taxon>Cucurbitaceae</taxon>
        <taxon>Cucurbiteae</taxon>
        <taxon>Cucurbita</taxon>
    </lineage>
</organism>
<keyword evidence="2" id="KW-0812">Transmembrane</keyword>
<dbReference type="PANTHER" id="PTHR46635:SF2">
    <property type="entry name" value="GLYCOSYL TRANSFERASE FAMILY 1 DOMAIN-CONTAINING PROTEIN"/>
    <property type="match status" value="1"/>
</dbReference>
<feature type="transmembrane region" description="Helical" evidence="2">
    <location>
        <begin position="69"/>
        <end position="88"/>
    </location>
</feature>
<evidence type="ECO:0000313" key="4">
    <source>
        <dbReference type="Proteomes" id="UP000685013"/>
    </source>
</evidence>
<comment type="caution">
    <text evidence="3">The sequence shown here is derived from an EMBL/GenBank/DDBJ whole genome shotgun (WGS) entry which is preliminary data.</text>
</comment>
<feature type="compositionally biased region" description="Basic residues" evidence="1">
    <location>
        <begin position="1021"/>
        <end position="1043"/>
    </location>
</feature>
<evidence type="ECO:0000256" key="2">
    <source>
        <dbReference type="SAM" id="Phobius"/>
    </source>
</evidence>
<feature type="non-terminal residue" evidence="3">
    <location>
        <position position="1"/>
    </location>
</feature>
<keyword evidence="4" id="KW-1185">Reference proteome</keyword>
<dbReference type="EMBL" id="JAGKQH010000004">
    <property type="protein sequence ID" value="KAG6601199.1"/>
    <property type="molecule type" value="Genomic_DNA"/>
</dbReference>
<sequence length="1043" mass="119686">MVPDSSPPVDDDGACDLGFLSSKERSLSRRNLKQHQEQDNVSSDRSVSRFRSNLDRRDRHGWFPFRRRSFIVLAFFVLFTLFMFQLFLESSMTSVFLKRSKKAWPREAELKSGRTLKFVPQRIPRKFIEGNEVDRLHSEDHVGFRKPRLALILRNMEKDSLSLFLITVMKNMKELGYVFEAYSVRSSIDVSLKPSCLKVGNGEARQMWLKLGRVVLLSPKQFGQINWLLFEGIIVDSFEGKEAITSIMQEPFCSIPLIWIIQDDILAKRLKMYKDKGWENLVSHWRSTFSRASVIVFPNFALPMLYSALDTGNFHVIHGSPVDVWTAEIYKSSHFKFKLGQKLGFGIEDFVVLVVGNSFYNELSPEYAAALYRMGPLLTKFARRKNPRGSFKFVFLCGNSSNGCNDALQETASRLRLPRGYLSHYGFDQDVNGILYVADIVLYESSQNVQDFPPLLIRAMTFGVPIVAPDMPIINQYVVGGVHGLLVTKFSSDALIRALSNLCFDGRLARIANNLASSGKLLAKNLLALECITGYANLLEEVLNFPSDVILPGSITQLPEAAWEWDLFWKEIIQGSSNEQRDKNVKKKSSVVIKLEEEFSVLVSPLNISSPRKEILVHDIPTQQDWDIIGEIDRTEEHDRVEMEELQERTERILGSWEKIYRSARKSEKMKLENENDEEDLERAGQAVCIYEIYSAPGAWSFLHHGSMFRGLSLSSSALRLESDDVNAPKRLPLLEDRFYQDILCEMGGMFAVANKIDTIHRRPWIGFQSWQADGSKESLSKKAGKVLEEAIQKNTRGEVIYFWAYMDVDSEVTDSTDGPFWHTCDILNRGHCSSTFKDAFRQMYGLHPSHSEALPPMPDDGGLWSYLHSWVMPTPTFVEFIMFSRMFVDSVDAVNRKLGNSSKCLLASTGLERRQCYCRLLDILINVWAYHSGRRMVYLTPRSGSLEEQHPLEERQDFMWSKFFNITLLKAMDADLAEAADDGDHPRTKWLWPLTGDVFWEGMYERKSKEGHRQKVEKRTKSRHKKSGNRRNHEHKQKPLGK</sequence>
<reference evidence="3 4" key="1">
    <citation type="journal article" date="2021" name="Hortic Res">
        <title>The domestication of Cucurbita argyrosperma as revealed by the genome of its wild relative.</title>
        <authorList>
            <person name="Barrera-Redondo J."/>
            <person name="Sanchez-de la Vega G."/>
            <person name="Aguirre-Liguori J.A."/>
            <person name="Castellanos-Morales G."/>
            <person name="Gutierrez-Guerrero Y.T."/>
            <person name="Aguirre-Dugua X."/>
            <person name="Aguirre-Planter E."/>
            <person name="Tenaillon M.I."/>
            <person name="Lira-Saade R."/>
            <person name="Eguiarte L.E."/>
        </authorList>
    </citation>
    <scope>NUCLEOTIDE SEQUENCE [LARGE SCALE GENOMIC DNA]</scope>
    <source>
        <strain evidence="3">JBR-2021</strain>
    </source>
</reference>
<dbReference type="PANTHER" id="PTHR46635">
    <property type="entry name" value="GLYCOSYL TRANSFERASE FAMILY 1 PROTEIN"/>
    <property type="match status" value="1"/>
</dbReference>
<dbReference type="Pfam" id="PF13692">
    <property type="entry name" value="Glyco_trans_1_4"/>
    <property type="match status" value="1"/>
</dbReference>
<evidence type="ECO:0008006" key="5">
    <source>
        <dbReference type="Google" id="ProtNLM"/>
    </source>
</evidence>
<accession>A0AAV6NSZ9</accession>
<name>A0AAV6NSZ9_9ROSI</name>
<feature type="region of interest" description="Disordered" evidence="1">
    <location>
        <begin position="1007"/>
        <end position="1043"/>
    </location>
</feature>
<dbReference type="AlphaFoldDB" id="A0AAV6NSZ9"/>
<evidence type="ECO:0000256" key="1">
    <source>
        <dbReference type="SAM" id="MobiDB-lite"/>
    </source>
</evidence>
<feature type="compositionally biased region" description="Basic and acidic residues" evidence="1">
    <location>
        <begin position="1007"/>
        <end position="1020"/>
    </location>
</feature>
<dbReference type="Proteomes" id="UP000685013">
    <property type="component" value="Chromosome 4"/>
</dbReference>
<protein>
    <recommendedName>
        <fullName evidence="5">Glycosyl transferase family 1 domain-containing protein</fullName>
    </recommendedName>
</protein>
<keyword evidence="2" id="KW-1133">Transmembrane helix</keyword>
<proteinExistence type="predicted"/>
<gene>
    <name evidence="3" type="ORF">SDJN03_06432</name>
</gene>
<keyword evidence="2" id="KW-0472">Membrane</keyword>
<evidence type="ECO:0000313" key="3">
    <source>
        <dbReference type="EMBL" id="KAG6601199.1"/>
    </source>
</evidence>